<dbReference type="GO" id="GO:0008270">
    <property type="term" value="F:zinc ion binding"/>
    <property type="evidence" value="ECO:0007669"/>
    <property type="project" value="UniProtKB-KW"/>
</dbReference>
<evidence type="ECO:0000256" key="2">
    <source>
        <dbReference type="ARBA" id="ARBA00014912"/>
    </source>
</evidence>
<keyword evidence="3" id="KW-0863">Zinc-finger</keyword>
<dbReference type="Gene3D" id="1.10.472.10">
    <property type="entry name" value="Cyclin-like"/>
    <property type="match status" value="2"/>
</dbReference>
<feature type="zinc finger region" description="C3H1-type" evidence="3">
    <location>
        <begin position="16"/>
        <end position="44"/>
    </location>
</feature>
<evidence type="ECO:0000256" key="1">
    <source>
        <dbReference type="ARBA" id="ARBA00008638"/>
    </source>
</evidence>
<evidence type="ECO:0000313" key="8">
    <source>
        <dbReference type="Proteomes" id="UP000729357"/>
    </source>
</evidence>
<dbReference type="PROSITE" id="PS50103">
    <property type="entry name" value="ZF_C3H1"/>
    <property type="match status" value="1"/>
</dbReference>
<dbReference type="Proteomes" id="UP000729357">
    <property type="component" value="Unassembled WGS sequence"/>
</dbReference>
<feature type="domain" description="C3H1-type" evidence="6">
    <location>
        <begin position="16"/>
        <end position="44"/>
    </location>
</feature>
<dbReference type="FunFam" id="1.10.472.10:FF:000073">
    <property type="entry name" value="C-type cyclin"/>
    <property type="match status" value="1"/>
</dbReference>
<feature type="region of interest" description="Disordered" evidence="5">
    <location>
        <begin position="179"/>
        <end position="199"/>
    </location>
</feature>
<dbReference type="GO" id="GO:0016538">
    <property type="term" value="F:cyclin-dependent protein serine/threonine kinase regulator activity"/>
    <property type="evidence" value="ECO:0007669"/>
    <property type="project" value="InterPro"/>
</dbReference>
<evidence type="ECO:0000313" key="7">
    <source>
        <dbReference type="EMBL" id="KAG9976249.1"/>
    </source>
</evidence>
<dbReference type="GO" id="GO:0006357">
    <property type="term" value="P:regulation of transcription by RNA polymerase II"/>
    <property type="evidence" value="ECO:0007669"/>
    <property type="project" value="InterPro"/>
</dbReference>
<dbReference type="AlphaFoldDB" id="A0A9P8FKS7"/>
<reference evidence="7" key="2">
    <citation type="submission" date="2021-08" db="EMBL/GenBank/DDBJ databases">
        <authorList>
            <person name="Gostincar C."/>
            <person name="Sun X."/>
            <person name="Song Z."/>
            <person name="Gunde-Cimerman N."/>
        </authorList>
    </citation>
    <scope>NUCLEOTIDE SEQUENCE</scope>
    <source>
        <strain evidence="7">EXF-9298</strain>
    </source>
</reference>
<feature type="region of interest" description="Disordered" evidence="5">
    <location>
        <begin position="591"/>
        <end position="642"/>
    </location>
</feature>
<keyword evidence="8" id="KW-1185">Reference proteome</keyword>
<evidence type="ECO:0000259" key="6">
    <source>
        <dbReference type="PROSITE" id="PS50103"/>
    </source>
</evidence>
<evidence type="ECO:0000256" key="3">
    <source>
        <dbReference type="PROSITE-ProRule" id="PRU00723"/>
    </source>
</evidence>
<dbReference type="InterPro" id="IPR006671">
    <property type="entry name" value="Cyclin_N"/>
</dbReference>
<feature type="compositionally biased region" description="Polar residues" evidence="5">
    <location>
        <begin position="108"/>
        <end position="135"/>
    </location>
</feature>
<reference evidence="7" key="1">
    <citation type="journal article" date="2021" name="J Fungi (Basel)">
        <title>Virulence traits and population genomics of the black yeast Aureobasidium melanogenum.</title>
        <authorList>
            <person name="Cernosa A."/>
            <person name="Sun X."/>
            <person name="Gostincar C."/>
            <person name="Fang C."/>
            <person name="Gunde-Cimerman N."/>
            <person name="Song Z."/>
        </authorList>
    </citation>
    <scope>NUCLEOTIDE SEQUENCE</scope>
    <source>
        <strain evidence="7">EXF-9298</strain>
    </source>
</reference>
<dbReference type="Pfam" id="PF00134">
    <property type="entry name" value="Cyclin_N"/>
    <property type="match status" value="1"/>
</dbReference>
<comment type="caution">
    <text evidence="7">The sequence shown here is derived from an EMBL/GenBank/DDBJ whole genome shotgun (WGS) entry which is preliminary data.</text>
</comment>
<evidence type="ECO:0000256" key="4">
    <source>
        <dbReference type="RuleBase" id="RU000383"/>
    </source>
</evidence>
<keyword evidence="3" id="KW-0479">Metal-binding</keyword>
<feature type="region of interest" description="Disordered" evidence="5">
    <location>
        <begin position="97"/>
        <end position="152"/>
    </location>
</feature>
<gene>
    <name evidence="7" type="ORF">KCU98_g10841</name>
</gene>
<dbReference type="PANTHER" id="PTHR10026">
    <property type="entry name" value="CYCLIN"/>
    <property type="match status" value="1"/>
</dbReference>
<dbReference type="InterPro" id="IPR043198">
    <property type="entry name" value="Cyclin/Ssn8"/>
</dbReference>
<dbReference type="SUPFAM" id="SSF47954">
    <property type="entry name" value="Cyclin-like"/>
    <property type="match status" value="2"/>
</dbReference>
<feature type="non-terminal residue" evidence="7">
    <location>
        <position position="1"/>
    </location>
</feature>
<dbReference type="InterPro" id="IPR036915">
    <property type="entry name" value="Cyclin-like_sf"/>
</dbReference>
<evidence type="ECO:0000256" key="5">
    <source>
        <dbReference type="SAM" id="MobiDB-lite"/>
    </source>
</evidence>
<keyword evidence="3" id="KW-0862">Zinc</keyword>
<organism evidence="7 8">
    <name type="scientific">Aureobasidium melanogenum</name>
    <name type="common">Aureobasidium pullulans var. melanogenum</name>
    <dbReference type="NCBI Taxonomy" id="46634"/>
    <lineage>
        <taxon>Eukaryota</taxon>
        <taxon>Fungi</taxon>
        <taxon>Dikarya</taxon>
        <taxon>Ascomycota</taxon>
        <taxon>Pezizomycotina</taxon>
        <taxon>Dothideomycetes</taxon>
        <taxon>Dothideomycetidae</taxon>
        <taxon>Dothideales</taxon>
        <taxon>Saccotheciaceae</taxon>
        <taxon>Aureobasidium</taxon>
    </lineage>
</organism>
<dbReference type="EMBL" id="JAHFXS010001661">
    <property type="protein sequence ID" value="KAG9976249.1"/>
    <property type="molecule type" value="Genomic_DNA"/>
</dbReference>
<dbReference type="SMART" id="SM00385">
    <property type="entry name" value="CYCLIN"/>
    <property type="match status" value="1"/>
</dbReference>
<comment type="similarity">
    <text evidence="1">Belongs to the cyclin family. Cyclin C subfamily.</text>
</comment>
<proteinExistence type="inferred from homology"/>
<protein>
    <recommendedName>
        <fullName evidence="2">RNA polymerase II holoenzyme cyclin-like subunit</fullName>
    </recommendedName>
</protein>
<dbReference type="InterPro" id="IPR000571">
    <property type="entry name" value="Znf_CCCH"/>
</dbReference>
<accession>A0A9P8FKS7</accession>
<dbReference type="InterPro" id="IPR013763">
    <property type="entry name" value="Cyclin-like_dom"/>
</dbReference>
<keyword evidence="4" id="KW-0195">Cyclin</keyword>
<feature type="compositionally biased region" description="Basic and acidic residues" evidence="5">
    <location>
        <begin position="633"/>
        <end position="642"/>
    </location>
</feature>
<name>A0A9P8FKS7_AURME</name>
<sequence length="681" mass="76069">MGKDSKMDPSRVMRQRNNRPVCRMWQMGRCHLSSIQCDFRHADPSMTAQPMLAEGFAPQPRSSDARWEFGNHAIHRDRQPLQEIVLPASLTSIYEYEQDGQSAHEEASQSTWGSPRSSPERWSNASPVGGRQTSTSRERVLMGGGSPSNTFNAWRAAASTHAATGPEHDITVWEDQERVSAGSAPMSMSNSDSDSEDEISRLARIDEEASNEEEEENDKENELPVIMPRRVVINERDNQRRRSRFERDFQRTDMTRARPSPPSRTLIFTSTNSPLRNMSQSREMSQNGGATHENGVGPHPSFIQVANPYIFQQQLQNSLNALGATEHKEDSIRLQGVHYIDSVRKALQLPVRTFNTAVVYYHKFRLVHADSEYMWADAAAAALFTACKIEDTLKKSREVLCAAWNLKLPSSEHLSPDDPVFEQPSKTVVGLERLMLESAGFDFRTRHPQETVVKIVRDSGWPKETLGRFAYNMSIDIYRTFAPLKQTAQTMAIACIELTARLLNLTTDFNMDAIVGPEGISLEKWSTTRGEIMETLLDLLDLFTHHRHATIVGNQFSIDNYIAVRITLNKEATALNLPRYTETIDAPKSDLNGAANGASKHSPVSPALPGATNQSPNSPPAMGPTSATGARSRVGERGKDGTVRFMLSAERARGEKEAVAKYFAADEYETYEEEVDVPLGQ</sequence>